<dbReference type="Gene3D" id="2.70.70.10">
    <property type="entry name" value="Glucose Permease (Domain IIA)"/>
    <property type="match status" value="1"/>
</dbReference>
<dbReference type="InterPro" id="IPR050570">
    <property type="entry name" value="Cell_wall_metabolism_enzyme"/>
</dbReference>
<dbReference type="CDD" id="cd12797">
    <property type="entry name" value="M23_peptidase"/>
    <property type="match status" value="1"/>
</dbReference>
<dbReference type="InterPro" id="IPR018392">
    <property type="entry name" value="LysM"/>
</dbReference>
<dbReference type="SUPFAM" id="SSF54106">
    <property type="entry name" value="LysM domain"/>
    <property type="match status" value="1"/>
</dbReference>
<evidence type="ECO:0000259" key="2">
    <source>
        <dbReference type="PROSITE" id="PS51782"/>
    </source>
</evidence>
<dbReference type="InterPro" id="IPR036779">
    <property type="entry name" value="LysM_dom_sf"/>
</dbReference>
<accession>A0A1N6IGX9</accession>
<dbReference type="Gene3D" id="3.10.350.10">
    <property type="entry name" value="LysM domain"/>
    <property type="match status" value="1"/>
</dbReference>
<dbReference type="eggNOG" id="COG1388">
    <property type="taxonomic scope" value="Bacteria"/>
</dbReference>
<dbReference type="PANTHER" id="PTHR21666:SF263">
    <property type="entry name" value="MUREIN HYDROLASE ACTIVATOR NLPD"/>
    <property type="match status" value="1"/>
</dbReference>
<dbReference type="CDD" id="cd00118">
    <property type="entry name" value="LysM"/>
    <property type="match status" value="1"/>
</dbReference>
<dbReference type="SMART" id="SM00257">
    <property type="entry name" value="LysM"/>
    <property type="match status" value="1"/>
</dbReference>
<dbReference type="STRING" id="44575.SAMN05216419_103914"/>
<organism evidence="3 4">
    <name type="scientific">Nitrosomonas cryotolerans ATCC 49181</name>
    <dbReference type="NCBI Taxonomy" id="1131553"/>
    <lineage>
        <taxon>Bacteria</taxon>
        <taxon>Pseudomonadati</taxon>
        <taxon>Pseudomonadota</taxon>
        <taxon>Betaproteobacteria</taxon>
        <taxon>Nitrosomonadales</taxon>
        <taxon>Nitrosomonadaceae</taxon>
        <taxon>Nitrosomonas</taxon>
    </lineage>
</organism>
<dbReference type="GO" id="GO:0004222">
    <property type="term" value="F:metalloendopeptidase activity"/>
    <property type="evidence" value="ECO:0007669"/>
    <property type="project" value="TreeGrafter"/>
</dbReference>
<dbReference type="SUPFAM" id="SSF51261">
    <property type="entry name" value="Duplicated hybrid motif"/>
    <property type="match status" value="1"/>
</dbReference>
<name>A0A1N6IGX9_9PROT</name>
<keyword evidence="3" id="KW-0449">Lipoprotein</keyword>
<dbReference type="eggNOG" id="COG4942">
    <property type="taxonomic scope" value="Bacteria"/>
</dbReference>
<protein>
    <submittedName>
        <fullName evidence="3">Lipoprotein NlpD</fullName>
    </submittedName>
</protein>
<dbReference type="RefSeq" id="WP_051537661.1">
    <property type="nucleotide sequence ID" value="NZ_FSRO01000001.1"/>
</dbReference>
<evidence type="ECO:0000313" key="4">
    <source>
        <dbReference type="Proteomes" id="UP000185062"/>
    </source>
</evidence>
<dbReference type="Proteomes" id="UP000185062">
    <property type="component" value="Unassembled WGS sequence"/>
</dbReference>
<dbReference type="GO" id="GO:0009279">
    <property type="term" value="C:cell outer membrane"/>
    <property type="evidence" value="ECO:0007669"/>
    <property type="project" value="TreeGrafter"/>
</dbReference>
<dbReference type="GO" id="GO:0032153">
    <property type="term" value="C:cell division site"/>
    <property type="evidence" value="ECO:0007669"/>
    <property type="project" value="TreeGrafter"/>
</dbReference>
<sequence>MKDNIIGLVKLSLDKSIVMTFTYLYSRSRLLSSVHFLLLVIFCCLLVSCGSTSRPAPIVDRALIDSSQPLGKATGTDATKAQFYTVRKGDTFYSIALNHGIDYKELAEWNGIADPSTIRPGQQINLSVPATSKQAQPSLFALTQQTTPSIIDVPGHAPDFISENNSVGNKLKTEPKGLKLPYSERAVAQLEHPIKVLPMSSSTASSVPPKIKTDPATNNVAKTEIALSRPPSPVLPKKESDTKLSGANVDWMWPTSGELLASFSENSKGIKISGKSGQSILASAAGKVVYSGSGLRGYGKLIIIKHNSTFLSAYAHNREILVKEGDAVAKGQKIAEMGNTDTDGVKLHFEIRMNGSPVDPLKFLPNRSG</sequence>
<comment type="similarity">
    <text evidence="1">Belongs to the E.coli NlpD/Haemophilus LppB family.</text>
</comment>
<dbReference type="PROSITE" id="PS51782">
    <property type="entry name" value="LYSM"/>
    <property type="match status" value="1"/>
</dbReference>
<dbReference type="Pfam" id="PF01476">
    <property type="entry name" value="LysM"/>
    <property type="match status" value="1"/>
</dbReference>
<reference evidence="3 4" key="1">
    <citation type="submission" date="2016-12" db="EMBL/GenBank/DDBJ databases">
        <authorList>
            <person name="Song W.-J."/>
            <person name="Kurnit D.M."/>
        </authorList>
    </citation>
    <scope>NUCLEOTIDE SEQUENCE [LARGE SCALE GENOMIC DNA]</scope>
    <source>
        <strain evidence="3 4">ATCC 49181</strain>
    </source>
</reference>
<dbReference type="AlphaFoldDB" id="A0A1N6IGX9"/>
<evidence type="ECO:0000313" key="3">
    <source>
        <dbReference type="EMBL" id="SIO31294.1"/>
    </source>
</evidence>
<dbReference type="PANTHER" id="PTHR21666">
    <property type="entry name" value="PEPTIDASE-RELATED"/>
    <property type="match status" value="1"/>
</dbReference>
<evidence type="ECO:0000256" key="1">
    <source>
        <dbReference type="ARBA" id="ARBA00038420"/>
    </source>
</evidence>
<proteinExistence type="inferred from homology"/>
<dbReference type="Pfam" id="PF01551">
    <property type="entry name" value="Peptidase_M23"/>
    <property type="match status" value="1"/>
</dbReference>
<feature type="domain" description="LysM" evidence="2">
    <location>
        <begin position="82"/>
        <end position="126"/>
    </location>
</feature>
<dbReference type="InterPro" id="IPR016047">
    <property type="entry name" value="M23ase_b-sheet_dom"/>
</dbReference>
<keyword evidence="4" id="KW-1185">Reference proteome</keyword>
<dbReference type="InterPro" id="IPR011055">
    <property type="entry name" value="Dup_hybrid_motif"/>
</dbReference>
<gene>
    <name evidence="3" type="ORF">SAMN02743940_1808</name>
</gene>
<dbReference type="EMBL" id="FSRO01000001">
    <property type="protein sequence ID" value="SIO31294.1"/>
    <property type="molecule type" value="Genomic_DNA"/>
</dbReference>